<evidence type="ECO:0000313" key="3">
    <source>
        <dbReference type="Proteomes" id="UP000231426"/>
    </source>
</evidence>
<dbReference type="AlphaFoldDB" id="A0A2M6W5V3"/>
<feature type="domain" description="Glycosyltransferase 2-like" evidence="1">
    <location>
        <begin position="7"/>
        <end position="142"/>
    </location>
</feature>
<dbReference type="SUPFAM" id="SSF53448">
    <property type="entry name" value="Nucleotide-diphospho-sugar transferases"/>
    <property type="match status" value="1"/>
</dbReference>
<dbReference type="Proteomes" id="UP000231426">
    <property type="component" value="Unassembled WGS sequence"/>
</dbReference>
<accession>A0A2M6W5V3</accession>
<dbReference type="InterPro" id="IPR001173">
    <property type="entry name" value="Glyco_trans_2-like"/>
</dbReference>
<dbReference type="PANTHER" id="PTHR22916">
    <property type="entry name" value="GLYCOSYLTRANSFERASE"/>
    <property type="match status" value="1"/>
</dbReference>
<dbReference type="PANTHER" id="PTHR22916:SF3">
    <property type="entry name" value="UDP-GLCNAC:BETAGAL BETA-1,3-N-ACETYLGLUCOSAMINYLTRANSFERASE-LIKE PROTEIN 1"/>
    <property type="match status" value="1"/>
</dbReference>
<dbReference type="InterPro" id="IPR029044">
    <property type="entry name" value="Nucleotide-diphossugar_trans"/>
</dbReference>
<reference evidence="3" key="1">
    <citation type="submission" date="2017-09" db="EMBL/GenBank/DDBJ databases">
        <title>Depth-based differentiation of microbial function through sediment-hosted aquifers and enrichment of novel symbionts in the deep terrestrial subsurface.</title>
        <authorList>
            <person name="Probst A.J."/>
            <person name="Ladd B."/>
            <person name="Jarett J.K."/>
            <person name="Geller-Mcgrath D.E."/>
            <person name="Sieber C.M.K."/>
            <person name="Emerson J.B."/>
            <person name="Anantharaman K."/>
            <person name="Thomas B.C."/>
            <person name="Malmstrom R."/>
            <person name="Stieglmeier M."/>
            <person name="Klingl A."/>
            <person name="Woyke T."/>
            <person name="Ryan C.M."/>
            <person name="Banfield J.F."/>
        </authorList>
    </citation>
    <scope>NUCLEOTIDE SEQUENCE [LARGE SCALE GENOMIC DNA]</scope>
</reference>
<protein>
    <recommendedName>
        <fullName evidence="1">Glycosyltransferase 2-like domain-containing protein</fullName>
    </recommendedName>
</protein>
<evidence type="ECO:0000313" key="2">
    <source>
        <dbReference type="EMBL" id="PIT88166.1"/>
    </source>
</evidence>
<dbReference type="Pfam" id="PF00535">
    <property type="entry name" value="Glycos_transf_2"/>
    <property type="match status" value="1"/>
</dbReference>
<dbReference type="GO" id="GO:0016758">
    <property type="term" value="F:hexosyltransferase activity"/>
    <property type="evidence" value="ECO:0007669"/>
    <property type="project" value="UniProtKB-ARBA"/>
</dbReference>
<name>A0A2M6W5V3_9BACT</name>
<dbReference type="CDD" id="cd00761">
    <property type="entry name" value="Glyco_tranf_GTA_type"/>
    <property type="match status" value="1"/>
</dbReference>
<sequence length="303" mass="35077">MNKIILSICIPTYNRASCLKQNLESIVSQFDDLEVKESVEVVISDNASTDNTAGVVKLFQEKFDNIKFIRNDKNLLFDRNLLNVVDKSSGEYCLTMGDDDAFFPGSLSTIIKKIKFIGASYFILNSWGYDHELNRPVLSHPNDQLSDDVIFDSLIDFVRSIKDYRKLIGYFGGMSTQLFLRSVWMNFNRKNDFLDTQSIHTLVLLSAYKKYKFSLLAFPVIKTRSDNMRWNAIPGLETTIRRSRATIDGILWIKKEYGLSISGWKVKIYFLCQGYWIAFKEVIKKLLFKIGLQKAVDLYRRLK</sequence>
<proteinExistence type="predicted"/>
<comment type="caution">
    <text evidence="2">The sequence shown here is derived from an EMBL/GenBank/DDBJ whole genome shotgun (WGS) entry which is preliminary data.</text>
</comment>
<dbReference type="EMBL" id="PFBV01000005">
    <property type="protein sequence ID" value="PIT88166.1"/>
    <property type="molecule type" value="Genomic_DNA"/>
</dbReference>
<organism evidence="2 3">
    <name type="scientific">Candidatus Magasanikbacteria bacterium CG10_big_fil_rev_8_21_14_0_10_36_32</name>
    <dbReference type="NCBI Taxonomy" id="1974646"/>
    <lineage>
        <taxon>Bacteria</taxon>
        <taxon>Candidatus Magasanikiibacteriota</taxon>
    </lineage>
</organism>
<gene>
    <name evidence="2" type="ORF">COU29_04105</name>
</gene>
<dbReference type="Gene3D" id="3.90.550.10">
    <property type="entry name" value="Spore Coat Polysaccharide Biosynthesis Protein SpsA, Chain A"/>
    <property type="match status" value="1"/>
</dbReference>
<evidence type="ECO:0000259" key="1">
    <source>
        <dbReference type="Pfam" id="PF00535"/>
    </source>
</evidence>